<dbReference type="Proteomes" id="UP000257039">
    <property type="component" value="Unassembled WGS sequence"/>
</dbReference>
<dbReference type="EMBL" id="NDXW01000004">
    <property type="protein sequence ID" value="RDH41728.1"/>
    <property type="molecule type" value="Genomic_DNA"/>
</dbReference>
<sequence length="103" mass="11551">MMGKLSGLRKPTNAEIEKKAQSFISSAPSQSKEPAKQPKVREKKFERHTFSLTQEASQAIDSLSCLPRTFRSSRSDVVKAGIEALKRMSEDEVIKLLEEVKNT</sequence>
<accession>A0A4P9VF75</accession>
<feature type="compositionally biased region" description="Basic and acidic residues" evidence="1">
    <location>
        <begin position="33"/>
        <end position="43"/>
    </location>
</feature>
<feature type="region of interest" description="Disordered" evidence="1">
    <location>
        <begin position="1"/>
        <end position="43"/>
    </location>
</feature>
<feature type="compositionally biased region" description="Polar residues" evidence="1">
    <location>
        <begin position="22"/>
        <end position="32"/>
    </location>
</feature>
<protein>
    <submittedName>
        <fullName evidence="2">Uncharacterized protein</fullName>
    </submittedName>
</protein>
<name>A0A4P9VF75_9GAMM</name>
<dbReference type="RefSeq" id="WP_094789692.1">
    <property type="nucleotide sequence ID" value="NZ_NDXW01000004.1"/>
</dbReference>
<gene>
    <name evidence="2" type="ORF">B9G39_27095</name>
</gene>
<evidence type="ECO:0000256" key="1">
    <source>
        <dbReference type="SAM" id="MobiDB-lite"/>
    </source>
</evidence>
<reference evidence="2 3" key="1">
    <citation type="submission" date="2017-04" db="EMBL/GenBank/DDBJ databases">
        <title>Draft genome sequence of Zooshikella ganghwensis VG4 isolated from Red Sea sediments.</title>
        <authorList>
            <person name="Rehman Z."/>
            <person name="Alam I."/>
            <person name="Kamau A."/>
            <person name="Bajic V."/>
            <person name="Leiknes T."/>
        </authorList>
    </citation>
    <scope>NUCLEOTIDE SEQUENCE [LARGE SCALE GENOMIC DNA]</scope>
    <source>
        <strain evidence="2 3">VG4</strain>
    </source>
</reference>
<organism evidence="2 3">
    <name type="scientific">Zooshikella ganghwensis</name>
    <dbReference type="NCBI Taxonomy" id="202772"/>
    <lineage>
        <taxon>Bacteria</taxon>
        <taxon>Pseudomonadati</taxon>
        <taxon>Pseudomonadota</taxon>
        <taxon>Gammaproteobacteria</taxon>
        <taxon>Oceanospirillales</taxon>
        <taxon>Zooshikellaceae</taxon>
        <taxon>Zooshikella</taxon>
    </lineage>
</organism>
<comment type="caution">
    <text evidence="2">The sequence shown here is derived from an EMBL/GenBank/DDBJ whole genome shotgun (WGS) entry which is preliminary data.</text>
</comment>
<proteinExistence type="predicted"/>
<keyword evidence="3" id="KW-1185">Reference proteome</keyword>
<evidence type="ECO:0000313" key="2">
    <source>
        <dbReference type="EMBL" id="RDH41728.1"/>
    </source>
</evidence>
<evidence type="ECO:0000313" key="3">
    <source>
        <dbReference type="Proteomes" id="UP000257039"/>
    </source>
</evidence>
<dbReference type="AlphaFoldDB" id="A0A4P9VF75"/>